<proteinExistence type="predicted"/>
<comment type="caution">
    <text evidence="1">The sequence shown here is derived from an EMBL/GenBank/DDBJ whole genome shotgun (WGS) entry which is preliminary data.</text>
</comment>
<keyword evidence="2" id="KW-1185">Reference proteome</keyword>
<dbReference type="EMBL" id="PQFF01000005">
    <property type="protein sequence ID" value="RHZ90127.1"/>
    <property type="molecule type" value="Genomic_DNA"/>
</dbReference>
<sequence>MRPLQIDLWRKFHDVTINDNTAQINKYHMYLSLTIIVNNHIHSQMVATTVISNETKETYK</sequence>
<evidence type="ECO:0008006" key="3">
    <source>
        <dbReference type="Google" id="ProtNLM"/>
    </source>
</evidence>
<evidence type="ECO:0000313" key="1">
    <source>
        <dbReference type="EMBL" id="RHZ90127.1"/>
    </source>
</evidence>
<reference evidence="1 2" key="1">
    <citation type="submission" date="2018-08" db="EMBL/GenBank/DDBJ databases">
        <title>Genome and evolution of the arbuscular mycorrhizal fungus Diversispora epigaea (formerly Glomus versiforme) and its bacterial endosymbionts.</title>
        <authorList>
            <person name="Sun X."/>
            <person name="Fei Z."/>
            <person name="Harrison M."/>
        </authorList>
    </citation>
    <scope>NUCLEOTIDE SEQUENCE [LARGE SCALE GENOMIC DNA]</scope>
    <source>
        <strain evidence="1 2">IT104</strain>
    </source>
</reference>
<organism evidence="1 2">
    <name type="scientific">Diversispora epigaea</name>
    <dbReference type="NCBI Taxonomy" id="1348612"/>
    <lineage>
        <taxon>Eukaryota</taxon>
        <taxon>Fungi</taxon>
        <taxon>Fungi incertae sedis</taxon>
        <taxon>Mucoromycota</taxon>
        <taxon>Glomeromycotina</taxon>
        <taxon>Glomeromycetes</taxon>
        <taxon>Diversisporales</taxon>
        <taxon>Diversisporaceae</taxon>
        <taxon>Diversispora</taxon>
    </lineage>
</organism>
<evidence type="ECO:0000313" key="2">
    <source>
        <dbReference type="Proteomes" id="UP000266861"/>
    </source>
</evidence>
<accession>A0A397JR34</accession>
<protein>
    <recommendedName>
        <fullName evidence="3">MULE transposase domain-containing protein</fullName>
    </recommendedName>
</protein>
<gene>
    <name evidence="1" type="ORF">Glove_7g15</name>
</gene>
<name>A0A397JR34_9GLOM</name>
<dbReference type="OrthoDB" id="2440185at2759"/>
<dbReference type="STRING" id="1348612.A0A397JR34"/>
<dbReference type="Proteomes" id="UP000266861">
    <property type="component" value="Unassembled WGS sequence"/>
</dbReference>
<dbReference type="AlphaFoldDB" id="A0A397JR34"/>